<evidence type="ECO:0000256" key="1">
    <source>
        <dbReference type="SAM" id="MobiDB-lite"/>
    </source>
</evidence>
<accession>A0A8R1XUT5</accession>
<sequence length="54" mass="5846">MGSTGAGATYQAYNQLIRSSSLHLPSFTKSTQQVGINEQVENDSNFDLPKRSGN</sequence>
<feature type="region of interest" description="Disordered" evidence="1">
    <location>
        <begin position="29"/>
        <end position="54"/>
    </location>
</feature>
<protein>
    <submittedName>
        <fullName evidence="2">Uncharacterized protein</fullName>
    </submittedName>
</protein>
<organism evidence="2 3">
    <name type="scientific">Onchocerca volvulus</name>
    <dbReference type="NCBI Taxonomy" id="6282"/>
    <lineage>
        <taxon>Eukaryota</taxon>
        <taxon>Metazoa</taxon>
        <taxon>Ecdysozoa</taxon>
        <taxon>Nematoda</taxon>
        <taxon>Chromadorea</taxon>
        <taxon>Rhabditida</taxon>
        <taxon>Spirurina</taxon>
        <taxon>Spiruromorpha</taxon>
        <taxon>Filarioidea</taxon>
        <taxon>Onchocercidae</taxon>
        <taxon>Onchocerca</taxon>
    </lineage>
</organism>
<reference evidence="3" key="1">
    <citation type="submission" date="2013-10" db="EMBL/GenBank/DDBJ databases">
        <title>Genome sequencing of Onchocerca volvulus.</title>
        <authorList>
            <person name="Cotton J."/>
            <person name="Tsai J."/>
            <person name="Stanley E."/>
            <person name="Tracey A."/>
            <person name="Holroyd N."/>
            <person name="Lustigman S."/>
            <person name="Berriman M."/>
        </authorList>
    </citation>
    <scope>NUCLEOTIDE SEQUENCE</scope>
</reference>
<evidence type="ECO:0000313" key="2">
    <source>
        <dbReference type="EnsemblMetazoa" id="OVOC2652.1"/>
    </source>
</evidence>
<dbReference type="AlphaFoldDB" id="A0A8R1XUT5"/>
<proteinExistence type="predicted"/>
<dbReference type="Proteomes" id="UP000024404">
    <property type="component" value="Unassembled WGS sequence"/>
</dbReference>
<evidence type="ECO:0000313" key="3">
    <source>
        <dbReference type="Proteomes" id="UP000024404"/>
    </source>
</evidence>
<dbReference type="EMBL" id="CMVM020000075">
    <property type="status" value="NOT_ANNOTATED_CDS"/>
    <property type="molecule type" value="Genomic_DNA"/>
</dbReference>
<name>A0A8R1XUT5_ONCVO</name>
<dbReference type="EnsemblMetazoa" id="OVOC2652.1">
    <property type="protein sequence ID" value="OVOC2652.1"/>
    <property type="gene ID" value="WBGene00239461"/>
</dbReference>
<reference evidence="2" key="2">
    <citation type="submission" date="2022-06" db="UniProtKB">
        <authorList>
            <consortium name="EnsemblMetazoa"/>
        </authorList>
    </citation>
    <scope>IDENTIFICATION</scope>
</reference>
<keyword evidence="3" id="KW-1185">Reference proteome</keyword>